<evidence type="ECO:0000313" key="10">
    <source>
        <dbReference type="EMBL" id="CEL99443.1"/>
    </source>
</evidence>
<name>A0A0G4EPP9_VITBC</name>
<dbReference type="VEuPathDB" id="CryptoDB:Vbra_8007"/>
<protein>
    <recommendedName>
        <fullName evidence="9">CASTOR/POLLUX/SYM8 ion channel conserved domain-containing protein</fullName>
    </recommendedName>
</protein>
<keyword evidence="6 8" id="KW-0472">Membrane</keyword>
<comment type="subcellular location">
    <subcellularLocation>
        <location evidence="1">Endomembrane system</location>
        <topology evidence="1">Multi-pass membrane protein</topology>
    </subcellularLocation>
</comment>
<keyword evidence="5" id="KW-0406">Ion transport</keyword>
<dbReference type="Pfam" id="PF06241">
    <property type="entry name" value="Castor_Poll_mid"/>
    <property type="match status" value="1"/>
</dbReference>
<dbReference type="Proteomes" id="UP000041254">
    <property type="component" value="Unassembled WGS sequence"/>
</dbReference>
<organism evidence="10 11">
    <name type="scientific">Vitrella brassicaformis (strain CCMP3155)</name>
    <dbReference type="NCBI Taxonomy" id="1169540"/>
    <lineage>
        <taxon>Eukaryota</taxon>
        <taxon>Sar</taxon>
        <taxon>Alveolata</taxon>
        <taxon>Colpodellida</taxon>
        <taxon>Vitrellaceae</taxon>
        <taxon>Vitrella</taxon>
    </lineage>
</organism>
<accession>A0A0G4EPP9</accession>
<evidence type="ECO:0000256" key="7">
    <source>
        <dbReference type="SAM" id="MobiDB-lite"/>
    </source>
</evidence>
<dbReference type="PANTHER" id="PTHR31563">
    <property type="entry name" value="ION CHANNEL POLLUX-RELATED"/>
    <property type="match status" value="1"/>
</dbReference>
<evidence type="ECO:0000256" key="5">
    <source>
        <dbReference type="ARBA" id="ARBA00023065"/>
    </source>
</evidence>
<dbReference type="EMBL" id="CDMY01000280">
    <property type="protein sequence ID" value="CEL99443.1"/>
    <property type="molecule type" value="Genomic_DNA"/>
</dbReference>
<feature type="transmembrane region" description="Helical" evidence="8">
    <location>
        <begin position="143"/>
        <end position="160"/>
    </location>
</feature>
<dbReference type="OMA" id="WLERRSM"/>
<sequence length="870" mass="95627">MRTAVLPRRRRPVAFLASVAFPLVALLAHCDGFVLPWLERRSMGRPTQLLEQHRQQRKCGVLFSHAAPPQIQHRYIDQSSWPDVAVPVSVLQSDQERERQKRRKGRMMPIRRLPLPPLPSPPPLPSLSVPKFIARMPKLQRNVVIVTASLAVLLAIVRFFPSFVSRSVVYRFQLLLAAALPVQMLALAGFAATAIGVGAFFYRTATGRSWRQSLFQSYLWLNGLPGCSLFNETGWGRGVVNGLYITGILTFASLLGLLSTALSTAIASFRYGNFPVHESGHTVVLNWNDRTTAVLRQLDLAKKEGRDPGTVVVLSDQSRPTMDMKIAEDVKRQSTLRIVTREGDPNSLTDLDKAAAGAAKNVLVLRDTAAAKGAEQTGGASAVRRQTAVLAAVRDRQSNDLPSSRAAKHPPTVVVSVPEAAVEQHPGASAAGRFASLAEVDTDGFVDRLLAQCVVQPGLSTVYAELFHQEGSEFYIEAARMYAGVQGKTFGQAWKHFPRASLCGLVKDGELMLSPPNSVMIGPNDQLIFVATDKTNLRYSRSAVGTHEVSDVRRSRRATQAEMQKAYPRKVLILNTAKADLTMDAGSSEQTASLLRHLDEWAATFTKPLDVTLVTPAPLNQRVGQLHVKAFPRPTTCRRFGNLRIRTVVKDPSTLKTLKSVKAEDADVALLVHLDGSSVRSTSDVNIQQERDAEILGMRLLLESHMRDTNKPMPRVVTHLSQALSVQYLPAKAAPRPWRLPYQSRRLASSPTLMLRATRAKLQGVDVIVPAELESGVLVQILMQPELQHIYTELLQPSGKEICVPVINSKYKVAPKQTITVAQLNELARAEGDSVIGVWRDGEPLQLNPPKASKTPLKPTDRCVLISDAF</sequence>
<evidence type="ECO:0000256" key="1">
    <source>
        <dbReference type="ARBA" id="ARBA00004127"/>
    </source>
</evidence>
<evidence type="ECO:0000313" key="11">
    <source>
        <dbReference type="Proteomes" id="UP000041254"/>
    </source>
</evidence>
<evidence type="ECO:0000256" key="8">
    <source>
        <dbReference type="SAM" id="Phobius"/>
    </source>
</evidence>
<keyword evidence="2" id="KW-0813">Transport</keyword>
<dbReference type="Gene3D" id="3.40.50.720">
    <property type="entry name" value="NAD(P)-binding Rossmann-like Domain"/>
    <property type="match status" value="1"/>
</dbReference>
<keyword evidence="11" id="KW-1185">Reference proteome</keyword>
<evidence type="ECO:0000259" key="9">
    <source>
        <dbReference type="Pfam" id="PF06241"/>
    </source>
</evidence>
<keyword evidence="4 8" id="KW-1133">Transmembrane helix</keyword>
<dbReference type="InterPro" id="IPR010420">
    <property type="entry name" value="CASTOR/POLLUX/SYM8_dom"/>
</dbReference>
<keyword evidence="3 8" id="KW-0812">Transmembrane</keyword>
<feature type="domain" description="CASTOR/POLLUX/SYM8 ion channel conserved" evidence="9">
    <location>
        <begin position="446"/>
        <end position="539"/>
    </location>
</feature>
<evidence type="ECO:0000256" key="3">
    <source>
        <dbReference type="ARBA" id="ARBA00022692"/>
    </source>
</evidence>
<gene>
    <name evidence="10" type="ORF">Vbra_8007</name>
</gene>
<dbReference type="GO" id="GO:0006811">
    <property type="term" value="P:monoatomic ion transport"/>
    <property type="evidence" value="ECO:0007669"/>
    <property type="project" value="UniProtKB-KW"/>
</dbReference>
<reference evidence="10 11" key="1">
    <citation type="submission" date="2014-11" db="EMBL/GenBank/DDBJ databases">
        <authorList>
            <person name="Zhu J."/>
            <person name="Qi W."/>
            <person name="Song R."/>
        </authorList>
    </citation>
    <scope>NUCLEOTIDE SEQUENCE [LARGE SCALE GENOMIC DNA]</scope>
</reference>
<dbReference type="OrthoDB" id="414047at2759"/>
<dbReference type="GO" id="GO:0012505">
    <property type="term" value="C:endomembrane system"/>
    <property type="evidence" value="ECO:0007669"/>
    <property type="project" value="UniProtKB-SubCell"/>
</dbReference>
<feature type="region of interest" description="Disordered" evidence="7">
    <location>
        <begin position="92"/>
        <end position="122"/>
    </location>
</feature>
<proteinExistence type="predicted"/>
<evidence type="ECO:0000256" key="6">
    <source>
        <dbReference type="ARBA" id="ARBA00023136"/>
    </source>
</evidence>
<dbReference type="AlphaFoldDB" id="A0A0G4EPP9"/>
<feature type="transmembrane region" description="Helical" evidence="8">
    <location>
        <begin position="243"/>
        <end position="269"/>
    </location>
</feature>
<dbReference type="PANTHER" id="PTHR31563:SF10">
    <property type="entry name" value="ION CHANNEL POLLUX-RELATED"/>
    <property type="match status" value="1"/>
</dbReference>
<dbReference type="InParanoid" id="A0A0G4EPP9"/>
<evidence type="ECO:0000256" key="4">
    <source>
        <dbReference type="ARBA" id="ARBA00022989"/>
    </source>
</evidence>
<evidence type="ECO:0000256" key="2">
    <source>
        <dbReference type="ARBA" id="ARBA00022448"/>
    </source>
</evidence>
<dbReference type="InterPro" id="IPR044849">
    <property type="entry name" value="CASTOR/POLLUX/SYM8-like"/>
</dbReference>
<feature type="transmembrane region" description="Helical" evidence="8">
    <location>
        <begin position="172"/>
        <end position="202"/>
    </location>
</feature>